<keyword evidence="2" id="KW-1185">Reference proteome</keyword>
<dbReference type="PANTHER" id="PTHR34822">
    <property type="entry name" value="GRPB DOMAIN PROTEIN (AFU_ORTHOLOGUE AFUA_1G01530)"/>
    <property type="match status" value="1"/>
</dbReference>
<name>Q82TF0_NITEU</name>
<sequence>MNRKRKWQIPPPSEPVTDEYLTSVTIGERKPLNDRIQLAEYDLRWPSMFSVAADKIRSALSEKALLVEHVGSTSVPGLAAKLIIDMLLGVTDSADEKSYVLPLEQQGFVLQAREPGWYEHRFFRLKSGDMEWHLHVFSAECEEIDRMLAFRNWLRVHDDDRQRYENVKRTLAARTWKHMQNYADAKSDIVREILGRAQDDHVVGITSEAVSAAFRFR</sequence>
<dbReference type="KEGG" id="neu:NE1943"/>
<dbReference type="SUPFAM" id="SSF81301">
    <property type="entry name" value="Nucleotidyltransferase"/>
    <property type="match status" value="1"/>
</dbReference>
<protein>
    <recommendedName>
        <fullName evidence="3">GrpB family protein</fullName>
    </recommendedName>
</protein>
<reference evidence="1 2" key="1">
    <citation type="journal article" date="2003" name="J. Bacteriol.">
        <title>Complete genome sequence of the ammonia-oxidizing bacterium and obligate chemolithoautotroph Nitrosomonas europaea.</title>
        <authorList>
            <person name="Chain P."/>
            <person name="Lamerdin J."/>
            <person name="Larimer F."/>
            <person name="Regala W."/>
            <person name="Land M."/>
            <person name="Hauser L."/>
            <person name="Hooper A."/>
            <person name="Klotz M."/>
            <person name="Norton J."/>
            <person name="Sayavedra-Soto L."/>
            <person name="Arciero D."/>
            <person name="Hommes N."/>
            <person name="Whittaker M."/>
            <person name="Arp D."/>
        </authorList>
    </citation>
    <scope>NUCLEOTIDE SEQUENCE [LARGE SCALE GENOMIC DNA]</scope>
    <source>
        <strain evidence="2">ATCC 19718 / CIP 103999 / KCTC 2705 / NBRC 14298</strain>
    </source>
</reference>
<dbReference type="OrthoDB" id="9799092at2"/>
<accession>Q82TF0</accession>
<dbReference type="AlphaFoldDB" id="Q82TF0"/>
<dbReference type="HOGENOM" id="CLU_086407_1_1_4"/>
<proteinExistence type="predicted"/>
<dbReference type="STRING" id="228410.NE1943"/>
<dbReference type="eggNOG" id="COG2320">
    <property type="taxonomic scope" value="Bacteria"/>
</dbReference>
<dbReference type="SMR" id="Q82TF0"/>
<dbReference type="PhylomeDB" id="Q82TF0"/>
<evidence type="ECO:0000313" key="2">
    <source>
        <dbReference type="Proteomes" id="UP000001416"/>
    </source>
</evidence>
<evidence type="ECO:0008006" key="3">
    <source>
        <dbReference type="Google" id="ProtNLM"/>
    </source>
</evidence>
<dbReference type="PANTHER" id="PTHR34822:SF1">
    <property type="entry name" value="GRPB FAMILY PROTEIN"/>
    <property type="match status" value="1"/>
</dbReference>
<dbReference type="Pfam" id="PF04229">
    <property type="entry name" value="GrpB"/>
    <property type="match status" value="1"/>
</dbReference>
<dbReference type="Gene3D" id="3.30.460.10">
    <property type="entry name" value="Beta Polymerase, domain 2"/>
    <property type="match status" value="1"/>
</dbReference>
<dbReference type="GeneID" id="87105097"/>
<dbReference type="EMBL" id="AL954747">
    <property type="protein sequence ID" value="CAD85854.1"/>
    <property type="molecule type" value="Genomic_DNA"/>
</dbReference>
<dbReference type="InterPro" id="IPR043519">
    <property type="entry name" value="NT_sf"/>
</dbReference>
<gene>
    <name evidence="1" type="ordered locus">NE1943</name>
</gene>
<organism evidence="1 2">
    <name type="scientific">Nitrosomonas europaea (strain ATCC 19718 / CIP 103999 / KCTC 2705 / NBRC 14298)</name>
    <dbReference type="NCBI Taxonomy" id="228410"/>
    <lineage>
        <taxon>Bacteria</taxon>
        <taxon>Pseudomonadati</taxon>
        <taxon>Pseudomonadota</taxon>
        <taxon>Betaproteobacteria</taxon>
        <taxon>Nitrosomonadales</taxon>
        <taxon>Nitrosomonadaceae</taxon>
        <taxon>Nitrosomonas</taxon>
    </lineage>
</organism>
<dbReference type="RefSeq" id="WP_011112475.1">
    <property type="nucleotide sequence ID" value="NC_004757.1"/>
</dbReference>
<dbReference type="InterPro" id="IPR007344">
    <property type="entry name" value="GrpB/CoaE"/>
</dbReference>
<evidence type="ECO:0000313" key="1">
    <source>
        <dbReference type="EMBL" id="CAD85854.1"/>
    </source>
</evidence>
<dbReference type="Proteomes" id="UP000001416">
    <property type="component" value="Chromosome"/>
</dbReference>